<dbReference type="Gene3D" id="2.60.40.10">
    <property type="entry name" value="Immunoglobulins"/>
    <property type="match status" value="1"/>
</dbReference>
<dbReference type="PROSITE" id="PS50022">
    <property type="entry name" value="FA58C_3"/>
    <property type="match status" value="1"/>
</dbReference>
<dbReference type="SUPFAM" id="SSF50965">
    <property type="entry name" value="Galactose oxidase, central domain"/>
    <property type="match status" value="1"/>
</dbReference>
<comment type="caution">
    <text evidence="5">The sequence shown here is derived from an EMBL/GenBank/DDBJ whole genome shotgun (WGS) entry which is preliminary data.</text>
</comment>
<feature type="domain" description="F5/8 type C" evidence="4">
    <location>
        <begin position="48"/>
        <end position="194"/>
    </location>
</feature>
<dbReference type="Pfam" id="PF09118">
    <property type="entry name" value="GO-like_E_set"/>
    <property type="match status" value="1"/>
</dbReference>
<dbReference type="PANTHER" id="PTHR32208">
    <property type="entry name" value="SECRETED PROTEIN-RELATED"/>
    <property type="match status" value="1"/>
</dbReference>
<proteinExistence type="predicted"/>
<name>A0A168KZW3_CORDF</name>
<evidence type="ECO:0000313" key="5">
    <source>
        <dbReference type="EMBL" id="OAA82511.1"/>
    </source>
</evidence>
<dbReference type="InterPro" id="IPR015202">
    <property type="entry name" value="GO-like_E_set"/>
</dbReference>
<dbReference type="OrthoDB" id="2019572at2759"/>
<feature type="signal peptide" evidence="3">
    <location>
        <begin position="1"/>
        <end position="21"/>
    </location>
</feature>
<dbReference type="InterPro" id="IPR013783">
    <property type="entry name" value="Ig-like_fold"/>
</dbReference>
<reference evidence="5 6" key="1">
    <citation type="journal article" date="2016" name="Genome Biol. Evol.">
        <title>Divergent and convergent evolution of fungal pathogenicity.</title>
        <authorList>
            <person name="Shang Y."/>
            <person name="Xiao G."/>
            <person name="Zheng P."/>
            <person name="Cen K."/>
            <person name="Zhan S."/>
            <person name="Wang C."/>
        </authorList>
    </citation>
    <scope>NUCLEOTIDE SEQUENCE [LARGE SCALE GENOMIC DNA]</scope>
    <source>
        <strain evidence="5 6">RCEF 1005</strain>
    </source>
</reference>
<dbReference type="STRING" id="1081108.A0A168KZW3"/>
<evidence type="ECO:0000256" key="2">
    <source>
        <dbReference type="SAM" id="MobiDB-lite"/>
    </source>
</evidence>
<dbReference type="EMBL" id="AZHF01000001">
    <property type="protein sequence ID" value="OAA82511.1"/>
    <property type="molecule type" value="Genomic_DNA"/>
</dbReference>
<protein>
    <submittedName>
        <fullName evidence="5">Galactose oxidase</fullName>
    </submittedName>
</protein>
<dbReference type="InterPro" id="IPR014756">
    <property type="entry name" value="Ig_E-set"/>
</dbReference>
<dbReference type="Pfam" id="PF07250">
    <property type="entry name" value="Glyoxal_oxid_N"/>
    <property type="match status" value="1"/>
</dbReference>
<dbReference type="Gene3D" id="2.60.120.260">
    <property type="entry name" value="Galactose-binding domain-like"/>
    <property type="match status" value="1"/>
</dbReference>
<feature type="chain" id="PRO_5007898645" evidence="3">
    <location>
        <begin position="22"/>
        <end position="682"/>
    </location>
</feature>
<evidence type="ECO:0000259" key="4">
    <source>
        <dbReference type="PROSITE" id="PS50022"/>
    </source>
</evidence>
<evidence type="ECO:0000313" key="6">
    <source>
        <dbReference type="Proteomes" id="UP000076881"/>
    </source>
</evidence>
<feature type="region of interest" description="Disordered" evidence="2">
    <location>
        <begin position="31"/>
        <end position="51"/>
    </location>
</feature>
<keyword evidence="6" id="KW-1185">Reference proteome</keyword>
<evidence type="ECO:0000256" key="1">
    <source>
        <dbReference type="ARBA" id="ARBA00022729"/>
    </source>
</evidence>
<dbReference type="InterPro" id="IPR009880">
    <property type="entry name" value="Glyoxal_oxidase_N"/>
</dbReference>
<evidence type="ECO:0000256" key="3">
    <source>
        <dbReference type="SAM" id="SignalP"/>
    </source>
</evidence>
<dbReference type="Proteomes" id="UP000076881">
    <property type="component" value="Unassembled WGS sequence"/>
</dbReference>
<dbReference type="PANTHER" id="PTHR32208:SF68">
    <property type="entry name" value="GALACTOSE OXIDASE"/>
    <property type="match status" value="1"/>
</dbReference>
<dbReference type="InterPro" id="IPR011043">
    <property type="entry name" value="Gal_Oxase/kelch_b-propeller"/>
</dbReference>
<organism evidence="5 6">
    <name type="scientific">Akanthomyces lecanii RCEF 1005</name>
    <dbReference type="NCBI Taxonomy" id="1081108"/>
    <lineage>
        <taxon>Eukaryota</taxon>
        <taxon>Fungi</taxon>
        <taxon>Dikarya</taxon>
        <taxon>Ascomycota</taxon>
        <taxon>Pezizomycotina</taxon>
        <taxon>Sordariomycetes</taxon>
        <taxon>Hypocreomycetidae</taxon>
        <taxon>Hypocreales</taxon>
        <taxon>Cordycipitaceae</taxon>
        <taxon>Akanthomyces</taxon>
        <taxon>Cordyceps confragosa</taxon>
    </lineage>
</organism>
<sequence>MKTVNLYTWLVCGLSGSLVHGARLPLRARADPGKEHFGQNPNANQLFAAPPTNGRIIDRTGWKVTCDSFEPGNECSKAIDGDNTTLWHTQYSGSSPPPPHTITLDMGSTYNVNGLSVLPRQDNNQNGNIARHEVSVSPDGTNWEVVAVGNWATDALTKYANFETRKIRYARVKALTEITGNPWTSIAELQVFDAGAEPTRYAGTGKWGPTINFPTVPVAGMIDPLSGKITIWSAYAYDNYLGSSFDRVFTSIWDPATNDVEPKIVDNTDHDMFCPGISIDGTGKVIVTGGNSKYKTTFYDFPSQAWTAGPDMKVPRGYQSSATCSDGRVFTIGGSWSGGEVEPKDGEIYSPQTKSWTMLSGAKVANMLTADNQGVYRSDNHGWLFGWKNGTVFQAGPSTAMNWYYTNGNGNVQSAGKRTSNRGDDPDSMCGIAVMYDATQGKILAAGGSPAYQYSNAHTGAHIITIGNAGAKPTVQFASNGLWSARAFGTATVLPNGMTFITGGQSYAIPFEDSTSQLTPEMYDPARDSFFQQAPNTIPRNYHSISLLMPDARVFNAGGGLCGDCNTNHFDGQIYTPSYLLNTDGSAAARPTITSASVSGSRLSIGTGGAITSASLIRVGTSTHTVNTDQRRIPLTLNRRSNTAYTANLPTDRGILLPGYWMLFVMNSNGVPSVAKIINLSL</sequence>
<dbReference type="SUPFAM" id="SSF49785">
    <property type="entry name" value="Galactose-binding domain-like"/>
    <property type="match status" value="1"/>
</dbReference>
<dbReference type="CDD" id="cd02851">
    <property type="entry name" value="E_set_GO_C"/>
    <property type="match status" value="1"/>
</dbReference>
<keyword evidence="1 3" id="KW-0732">Signal</keyword>
<dbReference type="Pfam" id="PF00754">
    <property type="entry name" value="F5_F8_type_C"/>
    <property type="match status" value="1"/>
</dbReference>
<dbReference type="InterPro" id="IPR008979">
    <property type="entry name" value="Galactose-bd-like_sf"/>
</dbReference>
<dbReference type="InterPro" id="IPR006652">
    <property type="entry name" value="Kelch_1"/>
</dbReference>
<dbReference type="InterPro" id="IPR000421">
    <property type="entry name" value="FA58C"/>
</dbReference>
<dbReference type="AlphaFoldDB" id="A0A168KZW3"/>
<gene>
    <name evidence="5" type="ORF">LEL_02056</name>
</gene>
<accession>A0A168KZW3</accession>
<dbReference type="SUPFAM" id="SSF81296">
    <property type="entry name" value="E set domains"/>
    <property type="match status" value="1"/>
</dbReference>
<dbReference type="InterPro" id="IPR037293">
    <property type="entry name" value="Gal_Oxidase_central_sf"/>
</dbReference>
<dbReference type="SMART" id="SM00612">
    <property type="entry name" value="Kelch"/>
    <property type="match status" value="3"/>
</dbReference>
<dbReference type="Gene3D" id="2.130.10.80">
    <property type="entry name" value="Galactose oxidase/kelch, beta-propeller"/>
    <property type="match status" value="1"/>
</dbReference>